<proteinExistence type="predicted"/>
<reference evidence="1" key="2">
    <citation type="journal article" date="2015" name="Fish Shellfish Immunol.">
        <title>Early steps in the European eel (Anguilla anguilla)-Vibrio vulnificus interaction in the gills: Role of the RtxA13 toxin.</title>
        <authorList>
            <person name="Callol A."/>
            <person name="Pajuelo D."/>
            <person name="Ebbesson L."/>
            <person name="Teles M."/>
            <person name="MacKenzie S."/>
            <person name="Amaro C."/>
        </authorList>
    </citation>
    <scope>NUCLEOTIDE SEQUENCE</scope>
</reference>
<organism evidence="1">
    <name type="scientific">Anguilla anguilla</name>
    <name type="common">European freshwater eel</name>
    <name type="synonym">Muraena anguilla</name>
    <dbReference type="NCBI Taxonomy" id="7936"/>
    <lineage>
        <taxon>Eukaryota</taxon>
        <taxon>Metazoa</taxon>
        <taxon>Chordata</taxon>
        <taxon>Craniata</taxon>
        <taxon>Vertebrata</taxon>
        <taxon>Euteleostomi</taxon>
        <taxon>Actinopterygii</taxon>
        <taxon>Neopterygii</taxon>
        <taxon>Teleostei</taxon>
        <taxon>Anguilliformes</taxon>
        <taxon>Anguillidae</taxon>
        <taxon>Anguilla</taxon>
    </lineage>
</organism>
<reference evidence="1" key="1">
    <citation type="submission" date="2014-11" db="EMBL/GenBank/DDBJ databases">
        <authorList>
            <person name="Amaro Gonzalez C."/>
        </authorList>
    </citation>
    <scope>NUCLEOTIDE SEQUENCE</scope>
</reference>
<evidence type="ECO:0000313" key="1">
    <source>
        <dbReference type="EMBL" id="JAH48968.1"/>
    </source>
</evidence>
<accession>A0A0E9T895</accession>
<protein>
    <submittedName>
        <fullName evidence="1">Uncharacterized protein</fullName>
    </submittedName>
</protein>
<sequence length="44" mass="5294">MTRRTTAMTKTRMTPLCRNPRTRSSLKFLVFRRRLEQVIHRGCS</sequence>
<dbReference type="EMBL" id="GBXM01053746">
    <property type="protein sequence ID" value="JAH54831.1"/>
    <property type="molecule type" value="Transcribed_RNA"/>
</dbReference>
<dbReference type="EMBL" id="GBXM01059609">
    <property type="protein sequence ID" value="JAH48968.1"/>
    <property type="molecule type" value="Transcribed_RNA"/>
</dbReference>
<name>A0A0E9T895_ANGAN</name>
<dbReference type="AlphaFoldDB" id="A0A0E9T895"/>